<reference evidence="1 2" key="1">
    <citation type="submission" date="2017-06" db="EMBL/GenBank/DDBJ databases">
        <authorList>
            <person name="Kim H.J."/>
            <person name="Triplett B.A."/>
        </authorList>
    </citation>
    <scope>NUCLEOTIDE SEQUENCE [LARGE SCALE GENOMIC DNA]</scope>
    <source>
        <strain evidence="1 2">DSM 43151</strain>
    </source>
</reference>
<evidence type="ECO:0000313" key="2">
    <source>
        <dbReference type="Proteomes" id="UP000198415"/>
    </source>
</evidence>
<keyword evidence="2" id="KW-1185">Reference proteome</keyword>
<dbReference type="Pfam" id="PF14275">
    <property type="entry name" value="DUF4362"/>
    <property type="match status" value="1"/>
</dbReference>
<accession>A0A239IP15</accession>
<dbReference type="OrthoDB" id="4227064at2"/>
<name>A0A239IP15_9ACTN</name>
<dbReference type="RefSeq" id="WP_089298604.1">
    <property type="nucleotide sequence ID" value="NZ_BOMU01000108.1"/>
</dbReference>
<evidence type="ECO:0000313" key="1">
    <source>
        <dbReference type="EMBL" id="SNS94154.1"/>
    </source>
</evidence>
<proteinExistence type="predicted"/>
<dbReference type="EMBL" id="FZNR01000030">
    <property type="protein sequence ID" value="SNS94154.1"/>
    <property type="molecule type" value="Genomic_DNA"/>
</dbReference>
<dbReference type="Proteomes" id="UP000198415">
    <property type="component" value="Unassembled WGS sequence"/>
</dbReference>
<gene>
    <name evidence="1" type="ORF">SAMN06264365_1301</name>
</gene>
<sequence length="189" mass="20036">MTGPEQLPPTYDLPAGAQRRMREHLLAEITGAEATSRSRHRTWLVPAAVAASVLLAAGGFTVIRALTGSPAPDGATDPDTNSSTASAIDCGTFNLGLDKELPESAPRCMADAAAAGTPARLQQTRLTDEGDPIVETYTVDGRERIHLVIDTRADKYGPQTVRLLSCTQLTQRGLRLVADHCTESTLGSN</sequence>
<dbReference type="InterPro" id="IPR025372">
    <property type="entry name" value="DUF4362"/>
</dbReference>
<protein>
    <submittedName>
        <fullName evidence="1">Uncharacterized protein</fullName>
    </submittedName>
</protein>
<dbReference type="AlphaFoldDB" id="A0A239IP15"/>
<organism evidence="1 2">
    <name type="scientific">Actinoplanes regularis</name>
    <dbReference type="NCBI Taxonomy" id="52697"/>
    <lineage>
        <taxon>Bacteria</taxon>
        <taxon>Bacillati</taxon>
        <taxon>Actinomycetota</taxon>
        <taxon>Actinomycetes</taxon>
        <taxon>Micromonosporales</taxon>
        <taxon>Micromonosporaceae</taxon>
        <taxon>Actinoplanes</taxon>
    </lineage>
</organism>